<dbReference type="PANTHER" id="PTHR42831:SF3">
    <property type="entry name" value="1,2-PHENYLACETYL-COA EPOXIDASE, SUBUNIT D-RELATED"/>
    <property type="match status" value="1"/>
</dbReference>
<feature type="domain" description="PaaD zinc beta ribbon" evidence="2">
    <location>
        <begin position="122"/>
        <end position="169"/>
    </location>
</feature>
<proteinExistence type="predicted"/>
<dbReference type="InterPro" id="IPR002744">
    <property type="entry name" value="MIP18-like"/>
</dbReference>
<comment type="caution">
    <text evidence="3">The sequence shown here is derived from an EMBL/GenBank/DDBJ whole genome shotgun (WGS) entry which is preliminary data.</text>
</comment>
<dbReference type="InterPro" id="IPR052339">
    <property type="entry name" value="Fe-S_Maturation_MIP18"/>
</dbReference>
<dbReference type="EMBL" id="JARXVE010000002">
    <property type="protein sequence ID" value="MDH6194831.1"/>
    <property type="molecule type" value="Genomic_DNA"/>
</dbReference>
<protein>
    <submittedName>
        <fullName evidence="3">Ring-1,2-phenylacetyl-CoA epoxidase subunit PaaD</fullName>
    </submittedName>
</protein>
<dbReference type="InterPro" id="IPR011883">
    <property type="entry name" value="PaaD-like"/>
</dbReference>
<keyword evidence="4" id="KW-1185">Reference proteome</keyword>
<dbReference type="InterPro" id="IPR034904">
    <property type="entry name" value="FSCA_dom_sf"/>
</dbReference>
<dbReference type="Gene3D" id="3.30.300.130">
    <property type="entry name" value="Fe-S cluster assembly (FSCA)"/>
    <property type="match status" value="1"/>
</dbReference>
<accession>A0ABT6KVT6</accession>
<dbReference type="Pfam" id="PF01883">
    <property type="entry name" value="FeS_assembly_P"/>
    <property type="match status" value="1"/>
</dbReference>
<dbReference type="RefSeq" id="WP_280831482.1">
    <property type="nucleotide sequence ID" value="NZ_JARXVE010000002.1"/>
</dbReference>
<feature type="domain" description="MIP18 family-like" evidence="1">
    <location>
        <begin position="16"/>
        <end position="80"/>
    </location>
</feature>
<sequence>MRATTTRLDLARRVASEVIDPEMPMLTLADLGVLRDVRGTGDGRVVVTITPTYSGCPAMATIRGDLVHALRAAGFTDVQVRTTLTPAWSSGWITEAGRRKLADHGIAPPGRPVAPTAGPVPLTLTPRRPVVVCPVCGSVDTELTSEFGATPCKSLHRCRSCTEPFERVKEI</sequence>
<dbReference type="NCBIfam" id="TIGR02159">
    <property type="entry name" value="PA_CoA_Oxy4"/>
    <property type="match status" value="1"/>
</dbReference>
<organism evidence="3 4">
    <name type="scientific">Mycolicibacterium frederiksbergense</name>
    <dbReference type="NCBI Taxonomy" id="117567"/>
    <lineage>
        <taxon>Bacteria</taxon>
        <taxon>Bacillati</taxon>
        <taxon>Actinomycetota</taxon>
        <taxon>Actinomycetes</taxon>
        <taxon>Mycobacteriales</taxon>
        <taxon>Mycobacteriaceae</taxon>
        <taxon>Mycolicibacterium</taxon>
    </lineage>
</organism>
<name>A0ABT6KVT6_9MYCO</name>
<dbReference type="Pfam" id="PF23451">
    <property type="entry name" value="Zn_ribbon_PaaD"/>
    <property type="match status" value="1"/>
</dbReference>
<gene>
    <name evidence="3" type="ORF">M2272_001460</name>
</gene>
<evidence type="ECO:0000313" key="3">
    <source>
        <dbReference type="EMBL" id="MDH6194831.1"/>
    </source>
</evidence>
<reference evidence="3 4" key="1">
    <citation type="submission" date="2023-04" db="EMBL/GenBank/DDBJ databases">
        <title>Forest soil microbial communities from Buena Vista Peninsula, Colon Province, Panama.</title>
        <authorList>
            <person name="Bouskill N."/>
        </authorList>
    </citation>
    <scope>NUCLEOTIDE SEQUENCE [LARGE SCALE GENOMIC DNA]</scope>
    <source>
        <strain evidence="3 4">AC80</strain>
    </source>
</reference>
<dbReference type="InterPro" id="IPR056572">
    <property type="entry name" value="Zn_ribbon_PaaD"/>
</dbReference>
<dbReference type="Proteomes" id="UP001160130">
    <property type="component" value="Unassembled WGS sequence"/>
</dbReference>
<evidence type="ECO:0000259" key="1">
    <source>
        <dbReference type="Pfam" id="PF01883"/>
    </source>
</evidence>
<dbReference type="PANTHER" id="PTHR42831">
    <property type="entry name" value="FE-S PROTEIN MATURATION AUXILIARY FACTOR YITW"/>
    <property type="match status" value="1"/>
</dbReference>
<dbReference type="SUPFAM" id="SSF117916">
    <property type="entry name" value="Fe-S cluster assembly (FSCA) domain-like"/>
    <property type="match status" value="1"/>
</dbReference>
<evidence type="ECO:0000313" key="4">
    <source>
        <dbReference type="Proteomes" id="UP001160130"/>
    </source>
</evidence>
<evidence type="ECO:0000259" key="2">
    <source>
        <dbReference type="Pfam" id="PF23451"/>
    </source>
</evidence>